<dbReference type="EC" id="2.7.7.7" evidence="2"/>
<dbReference type="Pfam" id="PF13177">
    <property type="entry name" value="DNA_pol3_delta2"/>
    <property type="match status" value="1"/>
</dbReference>
<evidence type="ECO:0000259" key="1">
    <source>
        <dbReference type="SMART" id="SM00382"/>
    </source>
</evidence>
<dbReference type="Gene3D" id="3.40.50.300">
    <property type="entry name" value="P-loop containing nucleotide triphosphate hydrolases"/>
    <property type="match status" value="1"/>
</dbReference>
<dbReference type="Proteomes" id="UP000548476">
    <property type="component" value="Unassembled WGS sequence"/>
</dbReference>
<evidence type="ECO:0000313" key="2">
    <source>
        <dbReference type="EMBL" id="MBB6035461.1"/>
    </source>
</evidence>
<dbReference type="GO" id="GO:0008408">
    <property type="term" value="F:3'-5' exonuclease activity"/>
    <property type="evidence" value="ECO:0007669"/>
    <property type="project" value="InterPro"/>
</dbReference>
<dbReference type="SUPFAM" id="SSF52540">
    <property type="entry name" value="P-loop containing nucleoside triphosphate hydrolases"/>
    <property type="match status" value="1"/>
</dbReference>
<dbReference type="NCBIfam" id="TIGR00678">
    <property type="entry name" value="holB"/>
    <property type="match status" value="1"/>
</dbReference>
<dbReference type="PANTHER" id="PTHR11669:SF8">
    <property type="entry name" value="DNA POLYMERASE III SUBUNIT DELTA"/>
    <property type="match status" value="1"/>
</dbReference>
<dbReference type="PANTHER" id="PTHR11669">
    <property type="entry name" value="REPLICATION FACTOR C / DNA POLYMERASE III GAMMA-TAU SUBUNIT"/>
    <property type="match status" value="1"/>
</dbReference>
<dbReference type="InterPro" id="IPR050238">
    <property type="entry name" value="DNA_Rep/Repair_Clamp_Loader"/>
</dbReference>
<dbReference type="GO" id="GO:0003887">
    <property type="term" value="F:DNA-directed DNA polymerase activity"/>
    <property type="evidence" value="ECO:0007669"/>
    <property type="project" value="UniProtKB-EC"/>
</dbReference>
<dbReference type="RefSeq" id="WP_184788310.1">
    <property type="nucleotide sequence ID" value="NZ_BONT01000002.1"/>
</dbReference>
<dbReference type="InterPro" id="IPR003593">
    <property type="entry name" value="AAA+_ATPase"/>
</dbReference>
<dbReference type="NCBIfam" id="NF005926">
    <property type="entry name" value="PRK07940.1"/>
    <property type="match status" value="1"/>
</dbReference>
<sequence>MSAPVFDELVGQDEVVGILDAAVTAGQAVLSGVGGDTSAMTHSWLFTGPPGSGRSVAARALAAALQCPKGGCDACGACHTARAGTHADVRFVVPDGLSIGVGEMRSLVTRAQSAPTQGRWQILLIEDADRLTEAAGNALLKSIEEPPSRTVFLLCAPSVDDVLVTIRSRCRVVALRQPPAAAIARLLVDRDGVDPAIADTMASVAQGHVGRARRLARDAEARERRAAVLGVPRRLTGVGACFDAADALITAAETEAAASTNELAVREKAELETALGKGGSGKGAAKATRGTAGLVKDLEKRQKSRLTRAQRDALDRALVDLAAFYRDVLVNRFGARVPLVHTDLADASRAASGAFSAESIVRRIDAILRCREAIEKNVRPRIAVETLMLHLWRG</sequence>
<comment type="caution">
    <text evidence="2">The sequence shown here is derived from an EMBL/GenBank/DDBJ whole genome shotgun (WGS) entry which is preliminary data.</text>
</comment>
<name>A0A841FDW0_9ACTN</name>
<dbReference type="SMART" id="SM00382">
    <property type="entry name" value="AAA"/>
    <property type="match status" value="1"/>
</dbReference>
<proteinExistence type="predicted"/>
<dbReference type="InterPro" id="IPR004622">
    <property type="entry name" value="DNA_pol_HolB"/>
</dbReference>
<feature type="domain" description="AAA+ ATPase" evidence="1">
    <location>
        <begin position="40"/>
        <end position="178"/>
    </location>
</feature>
<dbReference type="AlphaFoldDB" id="A0A841FDW0"/>
<protein>
    <submittedName>
        <fullName evidence="2">DNA polymerase-3 subunit delta</fullName>
        <ecNumber evidence="2">2.7.7.7</ecNumber>
    </submittedName>
</protein>
<dbReference type="EMBL" id="JACHGT010000006">
    <property type="protein sequence ID" value="MBB6035461.1"/>
    <property type="molecule type" value="Genomic_DNA"/>
</dbReference>
<accession>A0A841FDW0</accession>
<keyword evidence="2" id="KW-0548">Nucleotidyltransferase</keyword>
<dbReference type="InterPro" id="IPR027417">
    <property type="entry name" value="P-loop_NTPase"/>
</dbReference>
<reference evidence="2 3" key="1">
    <citation type="submission" date="2020-08" db="EMBL/GenBank/DDBJ databases">
        <title>Genomic Encyclopedia of Type Strains, Phase IV (KMG-IV): sequencing the most valuable type-strain genomes for metagenomic binning, comparative biology and taxonomic classification.</title>
        <authorList>
            <person name="Goeker M."/>
        </authorList>
    </citation>
    <scope>NUCLEOTIDE SEQUENCE [LARGE SCALE GENOMIC DNA]</scope>
    <source>
        <strain evidence="2 3">YIM 65646</strain>
    </source>
</reference>
<keyword evidence="2" id="KW-0808">Transferase</keyword>
<gene>
    <name evidence="2" type="ORF">HNR73_003318</name>
</gene>
<organism evidence="2 3">
    <name type="scientific">Phytomonospora endophytica</name>
    <dbReference type="NCBI Taxonomy" id="714109"/>
    <lineage>
        <taxon>Bacteria</taxon>
        <taxon>Bacillati</taxon>
        <taxon>Actinomycetota</taxon>
        <taxon>Actinomycetes</taxon>
        <taxon>Micromonosporales</taxon>
        <taxon>Micromonosporaceae</taxon>
        <taxon>Phytomonospora</taxon>
    </lineage>
</organism>
<keyword evidence="3" id="KW-1185">Reference proteome</keyword>
<dbReference type="GO" id="GO:0006261">
    <property type="term" value="P:DNA-templated DNA replication"/>
    <property type="evidence" value="ECO:0007669"/>
    <property type="project" value="TreeGrafter"/>
</dbReference>
<evidence type="ECO:0000313" key="3">
    <source>
        <dbReference type="Proteomes" id="UP000548476"/>
    </source>
</evidence>